<dbReference type="InterPro" id="IPR050267">
    <property type="entry name" value="Anti-sigma-factor_SerPK"/>
</dbReference>
<dbReference type="PANTHER" id="PTHR35526">
    <property type="entry name" value="ANTI-SIGMA-F FACTOR RSBW-RELATED"/>
    <property type="match status" value="1"/>
</dbReference>
<sequence>MRRQVLRATFARGRITCLRRAVAEQAAYEGLSGRRLEDFVLAVNEVTTNAVLHGGGHGRLRLWSRDGRLWCEVTDEGPGLPPGWMSGARPPAGFEFRGRGLWLTRMLCDHITIVSGPGGTSVTFAAALDQDRA</sequence>
<feature type="domain" description="Histidine kinase/HSP90-like ATPase" evidence="2">
    <location>
        <begin position="16"/>
        <end position="124"/>
    </location>
</feature>
<reference evidence="3 4" key="1">
    <citation type="submission" date="2024-09" db="EMBL/GenBank/DDBJ databases">
        <authorList>
            <person name="Sun Q."/>
            <person name="Mori K."/>
        </authorList>
    </citation>
    <scope>NUCLEOTIDE SEQUENCE [LARGE SCALE GENOMIC DNA]</scope>
    <source>
        <strain evidence="3 4">CCM 3426</strain>
    </source>
</reference>
<dbReference type="Gene3D" id="3.30.565.10">
    <property type="entry name" value="Histidine kinase-like ATPase, C-terminal domain"/>
    <property type="match status" value="1"/>
</dbReference>
<dbReference type="Pfam" id="PF13581">
    <property type="entry name" value="HATPase_c_2"/>
    <property type="match status" value="1"/>
</dbReference>
<dbReference type="PANTHER" id="PTHR35526:SF3">
    <property type="entry name" value="ANTI-SIGMA-F FACTOR RSBW"/>
    <property type="match status" value="1"/>
</dbReference>
<evidence type="ECO:0000313" key="4">
    <source>
        <dbReference type="Proteomes" id="UP001589647"/>
    </source>
</evidence>
<keyword evidence="1" id="KW-0418">Kinase</keyword>
<keyword evidence="1" id="KW-0808">Transferase</keyword>
<proteinExistence type="predicted"/>
<keyword evidence="4" id="KW-1185">Reference proteome</keyword>
<dbReference type="CDD" id="cd16936">
    <property type="entry name" value="HATPase_RsbW-like"/>
    <property type="match status" value="1"/>
</dbReference>
<organism evidence="3 4">
    <name type="scientific">Nonomuraea spiralis</name>
    <dbReference type="NCBI Taxonomy" id="46182"/>
    <lineage>
        <taxon>Bacteria</taxon>
        <taxon>Bacillati</taxon>
        <taxon>Actinomycetota</taxon>
        <taxon>Actinomycetes</taxon>
        <taxon>Streptosporangiales</taxon>
        <taxon>Streptosporangiaceae</taxon>
        <taxon>Nonomuraea</taxon>
    </lineage>
</organism>
<comment type="caution">
    <text evidence="3">The sequence shown here is derived from an EMBL/GenBank/DDBJ whole genome shotgun (WGS) entry which is preliminary data.</text>
</comment>
<keyword evidence="3" id="KW-0547">Nucleotide-binding</keyword>
<evidence type="ECO:0000259" key="2">
    <source>
        <dbReference type="Pfam" id="PF13581"/>
    </source>
</evidence>
<evidence type="ECO:0000256" key="1">
    <source>
        <dbReference type="ARBA" id="ARBA00022527"/>
    </source>
</evidence>
<dbReference type="InterPro" id="IPR036890">
    <property type="entry name" value="HATPase_C_sf"/>
</dbReference>
<gene>
    <name evidence="3" type="ORF">ACFFV7_25910</name>
</gene>
<keyword evidence="1" id="KW-0723">Serine/threonine-protein kinase</keyword>
<accession>A0ABV5IJE4</accession>
<dbReference type="GO" id="GO:0005524">
    <property type="term" value="F:ATP binding"/>
    <property type="evidence" value="ECO:0007669"/>
    <property type="project" value="UniProtKB-KW"/>
</dbReference>
<keyword evidence="3" id="KW-0067">ATP-binding</keyword>
<dbReference type="InterPro" id="IPR003594">
    <property type="entry name" value="HATPase_dom"/>
</dbReference>
<dbReference type="EMBL" id="JBHMEI010000018">
    <property type="protein sequence ID" value="MFB9204654.1"/>
    <property type="molecule type" value="Genomic_DNA"/>
</dbReference>
<dbReference type="RefSeq" id="WP_125630407.1">
    <property type="nucleotide sequence ID" value="NZ_BMRC01000048.1"/>
</dbReference>
<dbReference type="SUPFAM" id="SSF55874">
    <property type="entry name" value="ATPase domain of HSP90 chaperone/DNA topoisomerase II/histidine kinase"/>
    <property type="match status" value="1"/>
</dbReference>
<dbReference type="Proteomes" id="UP001589647">
    <property type="component" value="Unassembled WGS sequence"/>
</dbReference>
<protein>
    <submittedName>
        <fullName evidence="3">ATP-binding protein</fullName>
    </submittedName>
</protein>
<evidence type="ECO:0000313" key="3">
    <source>
        <dbReference type="EMBL" id="MFB9204654.1"/>
    </source>
</evidence>
<name>A0ABV5IJE4_9ACTN</name>